<dbReference type="RefSeq" id="XP_066066876.1">
    <property type="nucleotide sequence ID" value="XM_066210779.1"/>
</dbReference>
<protein>
    <submittedName>
        <fullName evidence="2">Uncharacterized protein</fullName>
    </submittedName>
</protein>
<reference evidence="2" key="3">
    <citation type="submission" date="2024-01" db="EMBL/GenBank/DDBJ databases">
        <authorList>
            <person name="Coelho M.A."/>
            <person name="David-Palma M."/>
            <person name="Shea T."/>
            <person name="Sun S."/>
            <person name="Cuomo C.A."/>
            <person name="Heitman J."/>
        </authorList>
    </citation>
    <scope>NUCLEOTIDE SEQUENCE</scope>
    <source>
        <strain evidence="2">CBS 7841</strain>
    </source>
</reference>
<feature type="region of interest" description="Disordered" evidence="1">
    <location>
        <begin position="165"/>
        <end position="191"/>
    </location>
</feature>
<reference evidence="2" key="1">
    <citation type="submission" date="2016-06" db="EMBL/GenBank/DDBJ databases">
        <authorList>
            <person name="Cuomo C."/>
            <person name="Litvintseva A."/>
            <person name="Heitman J."/>
            <person name="Chen Y."/>
            <person name="Sun S."/>
            <person name="Springer D."/>
            <person name="Dromer F."/>
            <person name="Young S."/>
            <person name="Zeng Q."/>
            <person name="Chapman S."/>
            <person name="Gujja S."/>
            <person name="Saif S."/>
            <person name="Birren B."/>
        </authorList>
    </citation>
    <scope>NUCLEOTIDE SEQUENCE</scope>
    <source>
        <strain evidence="2">CBS 7841</strain>
    </source>
</reference>
<evidence type="ECO:0000313" key="2">
    <source>
        <dbReference type="EMBL" id="WVN86176.1"/>
    </source>
</evidence>
<accession>A0A1E3ICM1</accession>
<dbReference type="VEuPathDB" id="FungiDB:L203_04303"/>
<dbReference type="AlphaFoldDB" id="A0A1E3ICM1"/>
<name>A0A1E3ICM1_9TREE</name>
<gene>
    <name evidence="2" type="ORF">L203_101337</name>
</gene>
<dbReference type="OrthoDB" id="2507647at2759"/>
<reference evidence="2" key="2">
    <citation type="journal article" date="2022" name="Elife">
        <title>Obligate sexual reproduction of a homothallic fungus closely related to the Cryptococcus pathogenic species complex.</title>
        <authorList>
            <person name="Passer A.R."/>
            <person name="Clancey S.A."/>
            <person name="Shea T."/>
            <person name="David-Palma M."/>
            <person name="Averette A.F."/>
            <person name="Boekhout T."/>
            <person name="Porcel B.M."/>
            <person name="Nowrousian M."/>
            <person name="Cuomo C.A."/>
            <person name="Sun S."/>
            <person name="Heitman J."/>
            <person name="Coelho M.A."/>
        </authorList>
    </citation>
    <scope>NUCLEOTIDE SEQUENCE</scope>
    <source>
        <strain evidence="2">CBS 7841</strain>
    </source>
</reference>
<organism evidence="2 3">
    <name type="scientific">Cryptococcus depauperatus CBS 7841</name>
    <dbReference type="NCBI Taxonomy" id="1295531"/>
    <lineage>
        <taxon>Eukaryota</taxon>
        <taxon>Fungi</taxon>
        <taxon>Dikarya</taxon>
        <taxon>Basidiomycota</taxon>
        <taxon>Agaricomycotina</taxon>
        <taxon>Tremellomycetes</taxon>
        <taxon>Tremellales</taxon>
        <taxon>Cryptococcaceae</taxon>
        <taxon>Cryptococcus</taxon>
    </lineage>
</organism>
<feature type="compositionally biased region" description="Basic and acidic residues" evidence="1">
    <location>
        <begin position="74"/>
        <end position="83"/>
    </location>
</feature>
<dbReference type="KEGG" id="cdep:91085550"/>
<evidence type="ECO:0000313" key="3">
    <source>
        <dbReference type="Proteomes" id="UP000094043"/>
    </source>
</evidence>
<keyword evidence="3" id="KW-1185">Reference proteome</keyword>
<feature type="region of interest" description="Disordered" evidence="1">
    <location>
        <begin position="1"/>
        <end position="92"/>
    </location>
</feature>
<feature type="compositionally biased region" description="Polar residues" evidence="1">
    <location>
        <begin position="54"/>
        <end position="66"/>
    </location>
</feature>
<feature type="compositionally biased region" description="Polar residues" evidence="1">
    <location>
        <begin position="35"/>
        <end position="46"/>
    </location>
</feature>
<dbReference type="Proteomes" id="UP000094043">
    <property type="component" value="Chromosome 2"/>
</dbReference>
<dbReference type="GeneID" id="91085550"/>
<sequence length="443" mass="49254">MPLVVPRHSQQTGEGIPESQGVRSTNANIEPENGYSINQMSPSHQQNRPRRGQQTHARPRNETASNPVIFRSNHTSERSHGSEGEQSDIESVEHDRVGRLQSVASGQSTSRQATGDDDVVFAGSRGFGHGAGGGLYMSNRLPVLRPPNHDIQQLNAALGAAYRTRQQEREEHRQRRLVFSPSPLPLDSPPPERRINLGGAVFQLGGTRQHYQRSRGSSDTLPFVTWAHNDISALQNTVLRDLLTMNDSEYTMPEAISTIERDSGGPANREANIEAILSKVPAPTYAPVPLGFARSFDMEEATAKEPIVIEEEGNVMPSKHQQPILICARCNEPLFISEAYRSPADRLYALRCGHLIDQRCLDDLVKPQMPSALKPPSILDVLDKPSEPLRKRRKTRGKRQETKLPHEYRWKCPVEGCSRQHVSKEMGGTWINSETEGAIAIFA</sequence>
<dbReference type="EMBL" id="CP143785">
    <property type="protein sequence ID" value="WVN86176.1"/>
    <property type="molecule type" value="Genomic_DNA"/>
</dbReference>
<evidence type="ECO:0000256" key="1">
    <source>
        <dbReference type="SAM" id="MobiDB-lite"/>
    </source>
</evidence>
<proteinExistence type="predicted"/>